<evidence type="ECO:0000313" key="1">
    <source>
        <dbReference type="EMBL" id="KAA0055792.1"/>
    </source>
</evidence>
<keyword evidence="1" id="KW-0238">DNA-binding</keyword>
<dbReference type="AlphaFoldDB" id="A0A5A7UIW0"/>
<dbReference type="GO" id="GO:0003677">
    <property type="term" value="F:DNA binding"/>
    <property type="evidence" value="ECO:0007669"/>
    <property type="project" value="UniProtKB-KW"/>
</dbReference>
<evidence type="ECO:0000313" key="2">
    <source>
        <dbReference type="EMBL" id="TYK10043.1"/>
    </source>
</evidence>
<gene>
    <name evidence="2" type="ORF">E5676_scaffold16G001760</name>
    <name evidence="1" type="ORF">E6C27_scaffold181G001810</name>
</gene>
<dbReference type="OrthoDB" id="1736444at2759"/>
<dbReference type="STRING" id="1194695.A0A5A7UIW0"/>
<evidence type="ECO:0000313" key="3">
    <source>
        <dbReference type="Proteomes" id="UP000321393"/>
    </source>
</evidence>
<organism evidence="1 3">
    <name type="scientific">Cucumis melo var. makuwa</name>
    <name type="common">Oriental melon</name>
    <dbReference type="NCBI Taxonomy" id="1194695"/>
    <lineage>
        <taxon>Eukaryota</taxon>
        <taxon>Viridiplantae</taxon>
        <taxon>Streptophyta</taxon>
        <taxon>Embryophyta</taxon>
        <taxon>Tracheophyta</taxon>
        <taxon>Spermatophyta</taxon>
        <taxon>Magnoliopsida</taxon>
        <taxon>eudicotyledons</taxon>
        <taxon>Gunneridae</taxon>
        <taxon>Pentapetalae</taxon>
        <taxon>rosids</taxon>
        <taxon>fabids</taxon>
        <taxon>Cucurbitales</taxon>
        <taxon>Cucurbitaceae</taxon>
        <taxon>Benincaseae</taxon>
        <taxon>Cucumis</taxon>
    </lineage>
</organism>
<evidence type="ECO:0000313" key="4">
    <source>
        <dbReference type="Proteomes" id="UP000321947"/>
    </source>
</evidence>
<reference evidence="3 4" key="1">
    <citation type="submission" date="2019-08" db="EMBL/GenBank/DDBJ databases">
        <title>Draft genome sequences of two oriental melons (Cucumis melo L. var makuwa).</title>
        <authorList>
            <person name="Kwon S.-Y."/>
        </authorList>
    </citation>
    <scope>NUCLEOTIDE SEQUENCE [LARGE SCALE GENOMIC DNA]</scope>
    <source>
        <strain evidence="4">cv. Chang Bougi</strain>
        <strain evidence="3">cv. SW 3</strain>
        <tissue evidence="1">Leaf</tissue>
    </source>
</reference>
<name>A0A5A7UIW0_CUCMM</name>
<dbReference type="Proteomes" id="UP000321947">
    <property type="component" value="Unassembled WGS sequence"/>
</dbReference>
<dbReference type="EMBL" id="SSTE01008412">
    <property type="protein sequence ID" value="KAA0055792.1"/>
    <property type="molecule type" value="Genomic_DNA"/>
</dbReference>
<proteinExistence type="predicted"/>
<comment type="caution">
    <text evidence="1">The sequence shown here is derived from an EMBL/GenBank/DDBJ whole genome shotgun (WGS) entry which is preliminary data.</text>
</comment>
<protein>
    <submittedName>
        <fullName evidence="1">Replication protein A 70 kDa DNA-binding subunit</fullName>
    </submittedName>
</protein>
<dbReference type="EMBL" id="SSTD01011206">
    <property type="protein sequence ID" value="TYK10043.1"/>
    <property type="molecule type" value="Genomic_DNA"/>
</dbReference>
<accession>A0A5A7UIW0</accession>
<dbReference type="Proteomes" id="UP000321393">
    <property type="component" value="Unassembled WGS sequence"/>
</dbReference>
<sequence length="129" mass="13468">MTAPNIATTTAPPAAILSKKFFNEGDTPDPAASATSGITIDAARAAAVIPATAFSFNDDRTATILPLEMGAAAMGLRDLKEGNGLKKASLESGLWVAWVNGKAIETAEVEAIDGMKWMEVKGIEDFVEN</sequence>